<organism evidence="2 3">
    <name type="scientific">Candidatus Tenderia electrophaga</name>
    <dbReference type="NCBI Taxonomy" id="1748243"/>
    <lineage>
        <taxon>Bacteria</taxon>
        <taxon>Pseudomonadati</taxon>
        <taxon>Pseudomonadota</taxon>
        <taxon>Gammaproteobacteria</taxon>
        <taxon>Candidatus Tenderiales</taxon>
        <taxon>Candidatus Tenderiaceae</taxon>
        <taxon>Candidatus Tenderia</taxon>
    </lineage>
</organism>
<keyword evidence="3" id="KW-1185">Reference proteome</keyword>
<keyword evidence="1" id="KW-0812">Transmembrane</keyword>
<dbReference type="KEGG" id="tee:Tel_08630"/>
<sequence>MQAKFGELSALDDYIGFIELWSKTDFFKISGVDKELFYKLDPRPTSYCELFDILMSKVASNLNKPFWLQKTSPLNVYVLEKKFLRYFGDSFFILIQRNMIDTLKSNTQLSQQRQQSIFRIVQRVFSYTLQKKIMIYISRNYDVALVSYEDLLISPEKVIKGICEKIGIEYQPNMLEVFYNKNTSFSTKADRKSVFYKYQMFVIYLVYFIFQLFPLKLLSKMYEFSKRKKLVFPFVFGTFSEIKEKHNLL</sequence>
<reference evidence="2" key="1">
    <citation type="submission" date="2015-10" db="EMBL/GenBank/DDBJ databases">
        <title>Description of Candidatus Tenderia electrophaga gen. nov, sp. nov., an Uncultivated Electroautotroph from a Biocathode Enrichment.</title>
        <authorList>
            <person name="Eddie B.J."/>
            <person name="Malanoski A.P."/>
            <person name="Wang Z."/>
            <person name="Hall R.J."/>
            <person name="Oh S.D."/>
            <person name="Heiner C."/>
            <person name="Lin B."/>
            <person name="Strycharz-Glaven S.M."/>
        </authorList>
    </citation>
    <scope>NUCLEOTIDE SEQUENCE [LARGE SCALE GENOMIC DNA]</scope>
    <source>
        <strain evidence="2">NRL1</strain>
    </source>
</reference>
<accession>A0A0S2TDJ1</accession>
<dbReference type="Gene3D" id="3.40.50.300">
    <property type="entry name" value="P-loop containing nucleotide triphosphate hydrolases"/>
    <property type="match status" value="1"/>
</dbReference>
<keyword evidence="1" id="KW-0472">Membrane</keyword>
<gene>
    <name evidence="2" type="ORF">Tel_08630</name>
</gene>
<evidence type="ECO:0008006" key="4">
    <source>
        <dbReference type="Google" id="ProtNLM"/>
    </source>
</evidence>
<dbReference type="Proteomes" id="UP000055136">
    <property type="component" value="Chromosome"/>
</dbReference>
<proteinExistence type="predicted"/>
<name>A0A0S2TDJ1_9GAMM</name>
<dbReference type="EMBL" id="CP013099">
    <property type="protein sequence ID" value="ALP53216.1"/>
    <property type="molecule type" value="Genomic_DNA"/>
</dbReference>
<keyword evidence="1" id="KW-1133">Transmembrane helix</keyword>
<dbReference type="InterPro" id="IPR027417">
    <property type="entry name" value="P-loop_NTPase"/>
</dbReference>
<dbReference type="AlphaFoldDB" id="A0A0S2TDJ1"/>
<evidence type="ECO:0000313" key="2">
    <source>
        <dbReference type="EMBL" id="ALP53216.1"/>
    </source>
</evidence>
<evidence type="ECO:0000313" key="3">
    <source>
        <dbReference type="Proteomes" id="UP000055136"/>
    </source>
</evidence>
<protein>
    <recommendedName>
        <fullName evidence="4">Sulfotransferase domain-containing protein</fullName>
    </recommendedName>
</protein>
<feature type="transmembrane region" description="Helical" evidence="1">
    <location>
        <begin position="198"/>
        <end position="218"/>
    </location>
</feature>
<dbReference type="SUPFAM" id="SSF52540">
    <property type="entry name" value="P-loop containing nucleoside triphosphate hydrolases"/>
    <property type="match status" value="1"/>
</dbReference>
<evidence type="ECO:0000256" key="1">
    <source>
        <dbReference type="SAM" id="Phobius"/>
    </source>
</evidence>